<dbReference type="Proteomes" id="UP001652397">
    <property type="component" value="Unassembled WGS sequence"/>
</dbReference>
<dbReference type="InterPro" id="IPR013249">
    <property type="entry name" value="RNA_pol_sigma70_r4_t2"/>
</dbReference>
<dbReference type="PANTHER" id="PTHR43133:SF60">
    <property type="entry name" value="RNA POLYMERASE SIGMA FACTOR SIGV"/>
    <property type="match status" value="1"/>
</dbReference>
<comment type="similarity">
    <text evidence="1">Belongs to the sigma-70 factor family. ECF subfamily.</text>
</comment>
<dbReference type="PANTHER" id="PTHR43133">
    <property type="entry name" value="RNA POLYMERASE ECF-TYPE SIGMA FACTO"/>
    <property type="match status" value="1"/>
</dbReference>
<evidence type="ECO:0000313" key="7">
    <source>
        <dbReference type="EMBL" id="MCU6789723.1"/>
    </source>
</evidence>
<dbReference type="InterPro" id="IPR039425">
    <property type="entry name" value="RNA_pol_sigma-70-like"/>
</dbReference>
<gene>
    <name evidence="7" type="ORF">OCV66_11600</name>
</gene>
<feature type="domain" description="RNA polymerase sigma factor 70 region 4 type 2" evidence="6">
    <location>
        <begin position="109"/>
        <end position="159"/>
    </location>
</feature>
<feature type="domain" description="RNA polymerase sigma-70 region 2" evidence="5">
    <location>
        <begin position="22"/>
        <end position="81"/>
    </location>
</feature>
<dbReference type="InterPro" id="IPR014284">
    <property type="entry name" value="RNA_pol_sigma-70_dom"/>
</dbReference>
<dbReference type="EMBL" id="JAOQJE010000011">
    <property type="protein sequence ID" value="MCU6789723.1"/>
    <property type="molecule type" value="Genomic_DNA"/>
</dbReference>
<dbReference type="InterPro" id="IPR007627">
    <property type="entry name" value="RNA_pol_sigma70_r2"/>
</dbReference>
<dbReference type="InterPro" id="IPR036388">
    <property type="entry name" value="WH-like_DNA-bd_sf"/>
</dbReference>
<dbReference type="CDD" id="cd06171">
    <property type="entry name" value="Sigma70_r4"/>
    <property type="match status" value="1"/>
</dbReference>
<keyword evidence="3" id="KW-0731">Sigma factor</keyword>
<dbReference type="SUPFAM" id="SSF88659">
    <property type="entry name" value="Sigma3 and sigma4 domains of RNA polymerase sigma factors"/>
    <property type="match status" value="1"/>
</dbReference>
<keyword evidence="8" id="KW-1185">Reference proteome</keyword>
<protein>
    <submittedName>
        <fullName evidence="7">Sigma-70 family RNA polymerase sigma factor</fullName>
    </submittedName>
</protein>
<evidence type="ECO:0000256" key="4">
    <source>
        <dbReference type="ARBA" id="ARBA00023163"/>
    </source>
</evidence>
<keyword evidence="4" id="KW-0804">Transcription</keyword>
<dbReference type="SUPFAM" id="SSF88946">
    <property type="entry name" value="Sigma2 domain of RNA polymerase sigma factors"/>
    <property type="match status" value="1"/>
</dbReference>
<dbReference type="Pfam" id="PF04542">
    <property type="entry name" value="Sigma70_r2"/>
    <property type="match status" value="1"/>
</dbReference>
<dbReference type="Pfam" id="PF08281">
    <property type="entry name" value="Sigma70_r4_2"/>
    <property type="match status" value="1"/>
</dbReference>
<dbReference type="RefSeq" id="WP_242977945.1">
    <property type="nucleotide sequence ID" value="NZ_JAOQJE010000011.1"/>
</dbReference>
<reference evidence="7 8" key="1">
    <citation type="journal article" date="2021" name="ISME Commun">
        <title>Automated analysis of genomic sequences facilitates high-throughput and comprehensive description of bacteria.</title>
        <authorList>
            <person name="Hitch T.C.A."/>
        </authorList>
    </citation>
    <scope>NUCLEOTIDE SEQUENCE [LARGE SCALE GENOMIC DNA]</scope>
    <source>
        <strain evidence="7 8">Sanger_34</strain>
    </source>
</reference>
<dbReference type="InterPro" id="IPR013325">
    <property type="entry name" value="RNA_pol_sigma_r2"/>
</dbReference>
<evidence type="ECO:0000259" key="6">
    <source>
        <dbReference type="Pfam" id="PF08281"/>
    </source>
</evidence>
<evidence type="ECO:0000259" key="5">
    <source>
        <dbReference type="Pfam" id="PF04542"/>
    </source>
</evidence>
<dbReference type="Gene3D" id="1.10.10.10">
    <property type="entry name" value="Winged helix-like DNA-binding domain superfamily/Winged helix DNA-binding domain"/>
    <property type="match status" value="1"/>
</dbReference>
<evidence type="ECO:0000256" key="1">
    <source>
        <dbReference type="ARBA" id="ARBA00010641"/>
    </source>
</evidence>
<name>A0ABT2U529_9FIRM</name>
<dbReference type="InterPro" id="IPR013324">
    <property type="entry name" value="RNA_pol_sigma_r3/r4-like"/>
</dbReference>
<proteinExistence type="inferred from homology"/>
<sequence>MREITAPPSMREAFDLDHAMVAYGTDLLRLCTLYLGDRTLAEDAVQDTFFRAWRSGGFRGESGEKTWLTRIAINVCKSYLLSPWHKRRADGEALAALLADASDGADDTLIRAVLSLAPKYRAVVLLHYYEGYKAREIAQLLHVRTNTVVSRLKRAREQLKPMLKEWYYEENI</sequence>
<keyword evidence="2" id="KW-0805">Transcription regulation</keyword>
<evidence type="ECO:0000313" key="8">
    <source>
        <dbReference type="Proteomes" id="UP001652397"/>
    </source>
</evidence>
<accession>A0ABT2U529</accession>
<evidence type="ECO:0000256" key="2">
    <source>
        <dbReference type="ARBA" id="ARBA00023015"/>
    </source>
</evidence>
<dbReference type="NCBIfam" id="TIGR02937">
    <property type="entry name" value="sigma70-ECF"/>
    <property type="match status" value="1"/>
</dbReference>
<comment type="caution">
    <text evidence="7">The sequence shown here is derived from an EMBL/GenBank/DDBJ whole genome shotgun (WGS) entry which is preliminary data.</text>
</comment>
<dbReference type="Gene3D" id="1.10.1740.10">
    <property type="match status" value="1"/>
</dbReference>
<evidence type="ECO:0000256" key="3">
    <source>
        <dbReference type="ARBA" id="ARBA00023082"/>
    </source>
</evidence>
<organism evidence="7 8">
    <name type="scientific">Agathobaculum ammoniilyticum</name>
    <dbReference type="NCBI Taxonomy" id="2981778"/>
    <lineage>
        <taxon>Bacteria</taxon>
        <taxon>Bacillati</taxon>
        <taxon>Bacillota</taxon>
        <taxon>Clostridia</taxon>
        <taxon>Eubacteriales</taxon>
        <taxon>Butyricicoccaceae</taxon>
        <taxon>Agathobaculum</taxon>
    </lineage>
</organism>